<dbReference type="InterPro" id="IPR051217">
    <property type="entry name" value="Insect_Cuticle_Struc_Prot"/>
</dbReference>
<dbReference type="EMBL" id="JARAKH010000036">
    <property type="protein sequence ID" value="KAK8383447.1"/>
    <property type="molecule type" value="Genomic_DNA"/>
</dbReference>
<accession>A0AAW0T9P8</accession>
<keyword evidence="5" id="KW-1185">Reference proteome</keyword>
<evidence type="ECO:0008006" key="6">
    <source>
        <dbReference type="Google" id="ProtNLM"/>
    </source>
</evidence>
<sequence>MLPIRAPEHLEARFGAPVTALASSATPSPILFLPLTDSLPPGPGGSCRRRGVSLPRGTSWNGHGCWASIGFQSVTQHCRHDDHRHDHALMHFASLQDSYGASSEEAKYEFSYQVKDDEGNDFGHEERRDGDHTQGSYYNELPDGRRQTVTYKVKGDSGYVADVKYSGEAHYDSSSYESRESESRESESREYYN</sequence>
<dbReference type="InterPro" id="IPR000618">
    <property type="entry name" value="Insect_cuticle"/>
</dbReference>
<name>A0AAW0T9P8_SCYPA</name>
<dbReference type="Pfam" id="PF00379">
    <property type="entry name" value="Chitin_bind_4"/>
    <property type="match status" value="1"/>
</dbReference>
<feature type="region of interest" description="Disordered" evidence="3">
    <location>
        <begin position="116"/>
        <end position="150"/>
    </location>
</feature>
<feature type="region of interest" description="Disordered" evidence="3">
    <location>
        <begin position="163"/>
        <end position="193"/>
    </location>
</feature>
<dbReference type="PROSITE" id="PS51155">
    <property type="entry name" value="CHIT_BIND_RR_2"/>
    <property type="match status" value="1"/>
</dbReference>
<reference evidence="4 5" key="1">
    <citation type="submission" date="2023-03" db="EMBL/GenBank/DDBJ databases">
        <title>High-quality genome of Scylla paramamosain provides insights in environmental adaptation.</title>
        <authorList>
            <person name="Zhang L."/>
        </authorList>
    </citation>
    <scope>NUCLEOTIDE SEQUENCE [LARGE SCALE GENOMIC DNA]</scope>
    <source>
        <strain evidence="4">LZ_2023a</strain>
        <tissue evidence="4">Muscle</tissue>
    </source>
</reference>
<comment type="caution">
    <text evidence="4">The sequence shown here is derived from an EMBL/GenBank/DDBJ whole genome shotgun (WGS) entry which is preliminary data.</text>
</comment>
<evidence type="ECO:0000313" key="5">
    <source>
        <dbReference type="Proteomes" id="UP001487740"/>
    </source>
</evidence>
<dbReference type="GO" id="GO:0005615">
    <property type="term" value="C:extracellular space"/>
    <property type="evidence" value="ECO:0007669"/>
    <property type="project" value="TreeGrafter"/>
</dbReference>
<organism evidence="4 5">
    <name type="scientific">Scylla paramamosain</name>
    <name type="common">Mud crab</name>
    <dbReference type="NCBI Taxonomy" id="85552"/>
    <lineage>
        <taxon>Eukaryota</taxon>
        <taxon>Metazoa</taxon>
        <taxon>Ecdysozoa</taxon>
        <taxon>Arthropoda</taxon>
        <taxon>Crustacea</taxon>
        <taxon>Multicrustacea</taxon>
        <taxon>Malacostraca</taxon>
        <taxon>Eumalacostraca</taxon>
        <taxon>Eucarida</taxon>
        <taxon>Decapoda</taxon>
        <taxon>Pleocyemata</taxon>
        <taxon>Brachyura</taxon>
        <taxon>Eubrachyura</taxon>
        <taxon>Portunoidea</taxon>
        <taxon>Portunidae</taxon>
        <taxon>Portuninae</taxon>
        <taxon>Scylla</taxon>
    </lineage>
</organism>
<feature type="compositionally biased region" description="Basic and acidic residues" evidence="3">
    <location>
        <begin position="165"/>
        <end position="193"/>
    </location>
</feature>
<evidence type="ECO:0000256" key="1">
    <source>
        <dbReference type="ARBA" id="ARBA00022460"/>
    </source>
</evidence>
<evidence type="ECO:0000256" key="3">
    <source>
        <dbReference type="SAM" id="MobiDB-lite"/>
    </source>
</evidence>
<feature type="compositionally biased region" description="Basic and acidic residues" evidence="3">
    <location>
        <begin position="116"/>
        <end position="132"/>
    </location>
</feature>
<protein>
    <recommendedName>
        <fullName evidence="6">Pro-resilin</fullName>
    </recommendedName>
</protein>
<keyword evidence="1 2" id="KW-0193">Cuticle</keyword>
<evidence type="ECO:0000313" key="4">
    <source>
        <dbReference type="EMBL" id="KAK8383447.1"/>
    </source>
</evidence>
<proteinExistence type="predicted"/>
<evidence type="ECO:0000256" key="2">
    <source>
        <dbReference type="PROSITE-ProRule" id="PRU00497"/>
    </source>
</evidence>
<dbReference type="PANTHER" id="PTHR12236">
    <property type="entry name" value="STRUCTURAL CONTITUENT OF CUTICLE"/>
    <property type="match status" value="1"/>
</dbReference>
<gene>
    <name evidence="4" type="ORF">O3P69_015720</name>
</gene>
<dbReference type="GO" id="GO:0031012">
    <property type="term" value="C:extracellular matrix"/>
    <property type="evidence" value="ECO:0007669"/>
    <property type="project" value="TreeGrafter"/>
</dbReference>
<dbReference type="GO" id="GO:0042302">
    <property type="term" value="F:structural constituent of cuticle"/>
    <property type="evidence" value="ECO:0007669"/>
    <property type="project" value="UniProtKB-UniRule"/>
</dbReference>
<dbReference type="PANTHER" id="PTHR12236:SF79">
    <property type="entry name" value="CUTICULAR PROTEIN 50CB-RELATED"/>
    <property type="match status" value="1"/>
</dbReference>
<dbReference type="AlphaFoldDB" id="A0AAW0T9P8"/>
<dbReference type="Proteomes" id="UP001487740">
    <property type="component" value="Unassembled WGS sequence"/>
</dbReference>